<protein>
    <recommendedName>
        <fullName evidence="4">Helix-turn-helix domain-containing protein</fullName>
    </recommendedName>
</protein>
<reference evidence="2 3" key="1">
    <citation type="journal article" date="2016" name="Genome Announc.">
        <title>Whole-Genome Sequence of Rummeliibacillus stabekisii Strain PP9 Isolated from Antarctic Soil.</title>
        <authorList>
            <person name="da Mota F.F."/>
            <person name="Vollu R.E."/>
            <person name="Jurelevicius D."/>
            <person name="Seldin L."/>
        </authorList>
    </citation>
    <scope>NUCLEOTIDE SEQUENCE [LARGE SCALE GENOMIC DNA]</scope>
    <source>
        <strain evidence="2 3">PP9</strain>
    </source>
</reference>
<dbReference type="InterPro" id="IPR036388">
    <property type="entry name" value="WH-like_DNA-bd_sf"/>
</dbReference>
<evidence type="ECO:0000313" key="3">
    <source>
        <dbReference type="Proteomes" id="UP000076021"/>
    </source>
</evidence>
<proteinExistence type="predicted"/>
<dbReference type="RefSeq" id="WP_066785572.1">
    <property type="nucleotide sequence ID" value="NZ_CP014806.1"/>
</dbReference>
<dbReference type="SUPFAM" id="SSF46785">
    <property type="entry name" value="Winged helix' DNA-binding domain"/>
    <property type="match status" value="1"/>
</dbReference>
<dbReference type="InterPro" id="IPR036390">
    <property type="entry name" value="WH_DNA-bd_sf"/>
</dbReference>
<dbReference type="KEGG" id="rst:ATY39_02905"/>
<gene>
    <name evidence="2" type="ORF">ATY39_02905</name>
</gene>
<evidence type="ECO:0000313" key="2">
    <source>
        <dbReference type="EMBL" id="AMW98476.1"/>
    </source>
</evidence>
<dbReference type="OrthoDB" id="2738776at2"/>
<feature type="compositionally biased region" description="Basic and acidic residues" evidence="1">
    <location>
        <begin position="115"/>
        <end position="131"/>
    </location>
</feature>
<dbReference type="EMBL" id="CP014806">
    <property type="protein sequence ID" value="AMW98476.1"/>
    <property type="molecule type" value="Genomic_DNA"/>
</dbReference>
<name>A0A143HAC6_9BACL</name>
<dbReference type="Proteomes" id="UP000076021">
    <property type="component" value="Chromosome"/>
</dbReference>
<keyword evidence="3" id="KW-1185">Reference proteome</keyword>
<accession>A0A143HAC6</accession>
<evidence type="ECO:0000256" key="1">
    <source>
        <dbReference type="SAM" id="MobiDB-lite"/>
    </source>
</evidence>
<reference evidence="3" key="2">
    <citation type="submission" date="2016-03" db="EMBL/GenBank/DDBJ databases">
        <authorList>
            <person name="Ploux O."/>
        </authorList>
    </citation>
    <scope>NUCLEOTIDE SEQUENCE [LARGE SCALE GENOMIC DNA]</scope>
    <source>
        <strain evidence="3">PP9</strain>
    </source>
</reference>
<dbReference type="AlphaFoldDB" id="A0A143HAC6"/>
<dbReference type="Pfam" id="PF13730">
    <property type="entry name" value="HTH_36"/>
    <property type="match status" value="1"/>
</dbReference>
<feature type="region of interest" description="Disordered" evidence="1">
    <location>
        <begin position="115"/>
        <end position="140"/>
    </location>
</feature>
<organism evidence="2 3">
    <name type="scientific">Rummeliibacillus stabekisii</name>
    <dbReference type="NCBI Taxonomy" id="241244"/>
    <lineage>
        <taxon>Bacteria</taxon>
        <taxon>Bacillati</taxon>
        <taxon>Bacillota</taxon>
        <taxon>Bacilli</taxon>
        <taxon>Bacillales</taxon>
        <taxon>Caryophanaceae</taxon>
        <taxon>Rummeliibacillus</taxon>
    </lineage>
</organism>
<dbReference type="STRING" id="241244.ATY39_02905"/>
<evidence type="ECO:0008006" key="4">
    <source>
        <dbReference type="Google" id="ProtNLM"/>
    </source>
</evidence>
<sequence length="295" mass="33713">MAAFDYLKQYINFSSVKEMDQEVEKHIQAHYYNLTASERAIIFKLAAHALEYPGVTHLKASTIAAALEISTKTVYRAIKKLESLGIIKKENTVKSKGGQGANIFIILKHNVPAEMSEREKDEKPCESKGEEEVSENQSSKSFNLLKQALQNNNIYSNEANEPVSEESKEQKIKQYGNEYQQSLYNVIRMMPFAESMVNAAYEISLALTMKTKEDFILAKDTIKKVSMDMLSHLRVCSTVRAVVEAAYNKARNRRESHSNLVRCNWLRMETKASIMEEKARMKPSFDVTKYNWLGN</sequence>
<dbReference type="Gene3D" id="1.10.10.10">
    <property type="entry name" value="Winged helix-like DNA-binding domain superfamily/Winged helix DNA-binding domain"/>
    <property type="match status" value="1"/>
</dbReference>